<accession>A0A4Q7UVN7</accession>
<sequence>MIARPRAGGGAGPLWTAPGVRAERLVPPNLLWASNGIAFGPDGRLYIAQFLGATISALDVDTGELETVLGPDGPLTAPDDIAFADDGAMFVVDLPAELVWRRDPDGTMSVVAEGIVAPDGVACHRGRLFVNELAVDGRLLEIDLAGGPPRVMATGLVLGNAMQVGPDGLLYYPHLMGGEVWRVGLDGGEPERVLDDIVMPVAVRFDPSGGLRVLSARNGQLHRIDLRSGERDVRESGVIGADNVAFAPDGTAYVSGAFRGGLRALSPDGGVRVVIPEGLNGPFGIAALAGGDLLLADHFGTARLPGGTGEPVREDWLAELHEAGIRGLATAGDDVVVTTENGNVHRGSPTSGWSTTRGLDDPGGAVTTPDGRVLVAEIGGGRVVELDGDGGFRPVAEGLDRPVDLTVDDHGDVCVSVTGGGRVVRLRDGRVLTAGLSRPEGLVAAHGALWCVAAGEGRLYRIDPDTRAGSVVASGLATDVRPPHVPDRAASGVARRPRPFAAVERAGDDLVVGLGAEGSLLRLSGLAASSGSPTKGTR</sequence>
<dbReference type="PANTHER" id="PTHR40274">
    <property type="entry name" value="VIRGINIAMYCIN B LYASE"/>
    <property type="match status" value="1"/>
</dbReference>
<dbReference type="Proteomes" id="UP000291591">
    <property type="component" value="Unassembled WGS sequence"/>
</dbReference>
<evidence type="ECO:0000313" key="3">
    <source>
        <dbReference type="Proteomes" id="UP000291591"/>
    </source>
</evidence>
<dbReference type="SUPFAM" id="SSF101898">
    <property type="entry name" value="NHL repeat"/>
    <property type="match status" value="1"/>
</dbReference>
<dbReference type="InterPro" id="IPR011041">
    <property type="entry name" value="Quinoprot_gluc/sorb_DH_b-prop"/>
</dbReference>
<protein>
    <recommendedName>
        <fullName evidence="4">Sugar lactone lactonase YvrE</fullName>
    </recommendedName>
</protein>
<feature type="compositionally biased region" description="Polar residues" evidence="1">
    <location>
        <begin position="340"/>
        <end position="357"/>
    </location>
</feature>
<dbReference type="OrthoDB" id="9768084at2"/>
<organism evidence="2 3">
    <name type="scientific">Pseudonocardia sediminis</name>
    <dbReference type="NCBI Taxonomy" id="1397368"/>
    <lineage>
        <taxon>Bacteria</taxon>
        <taxon>Bacillati</taxon>
        <taxon>Actinomycetota</taxon>
        <taxon>Actinomycetes</taxon>
        <taxon>Pseudonocardiales</taxon>
        <taxon>Pseudonocardiaceae</taxon>
        <taxon>Pseudonocardia</taxon>
    </lineage>
</organism>
<dbReference type="SUPFAM" id="SSF50952">
    <property type="entry name" value="Soluble quinoprotein glucose dehydrogenase"/>
    <property type="match status" value="1"/>
</dbReference>
<dbReference type="Gene3D" id="2.120.10.30">
    <property type="entry name" value="TolB, C-terminal domain"/>
    <property type="match status" value="2"/>
</dbReference>
<gene>
    <name evidence="2" type="ORF">EV383_2720</name>
</gene>
<proteinExistence type="predicted"/>
<dbReference type="PANTHER" id="PTHR40274:SF4">
    <property type="entry name" value="BLL1406 PROTEIN"/>
    <property type="match status" value="1"/>
</dbReference>
<dbReference type="EMBL" id="SHKL01000001">
    <property type="protein sequence ID" value="RZT85835.1"/>
    <property type="molecule type" value="Genomic_DNA"/>
</dbReference>
<evidence type="ECO:0008006" key="4">
    <source>
        <dbReference type="Google" id="ProtNLM"/>
    </source>
</evidence>
<feature type="region of interest" description="Disordered" evidence="1">
    <location>
        <begin position="340"/>
        <end position="366"/>
    </location>
</feature>
<dbReference type="RefSeq" id="WP_130290237.1">
    <property type="nucleotide sequence ID" value="NZ_SHKL01000001.1"/>
</dbReference>
<dbReference type="AlphaFoldDB" id="A0A4Q7UVN7"/>
<evidence type="ECO:0000256" key="1">
    <source>
        <dbReference type="SAM" id="MobiDB-lite"/>
    </source>
</evidence>
<comment type="caution">
    <text evidence="2">The sequence shown here is derived from an EMBL/GenBank/DDBJ whole genome shotgun (WGS) entry which is preliminary data.</text>
</comment>
<name>A0A4Q7UVN7_PSEST</name>
<dbReference type="InterPro" id="IPR051344">
    <property type="entry name" value="Vgb"/>
</dbReference>
<evidence type="ECO:0000313" key="2">
    <source>
        <dbReference type="EMBL" id="RZT85835.1"/>
    </source>
</evidence>
<reference evidence="2 3" key="1">
    <citation type="submission" date="2019-02" db="EMBL/GenBank/DDBJ databases">
        <title>Sequencing the genomes of 1000 actinobacteria strains.</title>
        <authorList>
            <person name="Klenk H.-P."/>
        </authorList>
    </citation>
    <scope>NUCLEOTIDE SEQUENCE [LARGE SCALE GENOMIC DNA]</scope>
    <source>
        <strain evidence="2 3">DSM 45779</strain>
    </source>
</reference>
<keyword evidence="3" id="KW-1185">Reference proteome</keyword>
<dbReference type="InterPro" id="IPR011042">
    <property type="entry name" value="6-blade_b-propeller_TolB-like"/>
</dbReference>